<feature type="signal peptide" evidence="1">
    <location>
        <begin position="1"/>
        <end position="25"/>
    </location>
</feature>
<organism evidence="2">
    <name type="scientific">Ixodes ricinus</name>
    <name type="common">Common tick</name>
    <name type="synonym">Acarus ricinus</name>
    <dbReference type="NCBI Taxonomy" id="34613"/>
    <lineage>
        <taxon>Eukaryota</taxon>
        <taxon>Metazoa</taxon>
        <taxon>Ecdysozoa</taxon>
        <taxon>Arthropoda</taxon>
        <taxon>Chelicerata</taxon>
        <taxon>Arachnida</taxon>
        <taxon>Acari</taxon>
        <taxon>Parasitiformes</taxon>
        <taxon>Ixodida</taxon>
        <taxon>Ixodoidea</taxon>
        <taxon>Ixodidae</taxon>
        <taxon>Ixodinae</taxon>
        <taxon>Ixodes</taxon>
    </lineage>
</organism>
<dbReference type="AlphaFoldDB" id="A0A6B0UT64"/>
<protein>
    <submittedName>
        <fullName evidence="2">Putative secreted protein</fullName>
    </submittedName>
</protein>
<sequence>MKVQTKLIIVGTVMILHAIQKGVLSQEPSPSPCYDAIKAVGEIFCTITGQHGFLNFLWPPYPKLYVILCKDVYLNLSIPFNVTDVEIIVPRFLLLVLHLPLDTRPNARFYSCFPLLSESPAVGSLEAEEAFGYLQQCLF</sequence>
<accession>A0A6B0UT64</accession>
<keyword evidence="1" id="KW-0732">Signal</keyword>
<reference evidence="2" key="1">
    <citation type="submission" date="2019-12" db="EMBL/GenBank/DDBJ databases">
        <title>An insight into the sialome of adult female Ixodes ricinus ticks feeding for 6 days.</title>
        <authorList>
            <person name="Perner J."/>
            <person name="Ribeiro J.M.C."/>
        </authorList>
    </citation>
    <scope>NUCLEOTIDE SEQUENCE</scope>
    <source>
        <strain evidence="2">Semi-engorged</strain>
        <tissue evidence="2">Salivary glands</tissue>
    </source>
</reference>
<proteinExistence type="predicted"/>
<evidence type="ECO:0000313" key="2">
    <source>
        <dbReference type="EMBL" id="MXU92906.1"/>
    </source>
</evidence>
<evidence type="ECO:0000256" key="1">
    <source>
        <dbReference type="SAM" id="SignalP"/>
    </source>
</evidence>
<dbReference type="EMBL" id="GIFC01010823">
    <property type="protein sequence ID" value="MXU92906.1"/>
    <property type="molecule type" value="Transcribed_RNA"/>
</dbReference>
<name>A0A6B0UT64_IXORI</name>
<feature type="chain" id="PRO_5025467930" evidence="1">
    <location>
        <begin position="26"/>
        <end position="139"/>
    </location>
</feature>